<evidence type="ECO:0000256" key="5">
    <source>
        <dbReference type="ARBA" id="ARBA00034848"/>
    </source>
</evidence>
<evidence type="ECO:0000256" key="1">
    <source>
        <dbReference type="ARBA" id="ARBA00022438"/>
    </source>
</evidence>
<comment type="similarity">
    <text evidence="4">Belongs to the ACTMAP family.</text>
</comment>
<keyword evidence="3" id="KW-0378">Hydrolase</keyword>
<reference evidence="8" key="1">
    <citation type="submission" date="2017-09" db="EMBL/GenBank/DDBJ databases">
        <title>Contemporary evolution of a Lepidopteran species, Heliothis virescens, in response to modern agricultural practices.</title>
        <authorList>
            <person name="Fritz M.L."/>
            <person name="Deyonke A.M."/>
            <person name="Papanicolaou A."/>
            <person name="Micinski S."/>
            <person name="Westbrook J."/>
            <person name="Gould F."/>
        </authorList>
    </citation>
    <scope>NUCLEOTIDE SEQUENCE [LARGE SCALE GENOMIC DNA]</scope>
    <source>
        <strain evidence="8">HvINT-</strain>
        <tissue evidence="8">Whole body</tissue>
    </source>
</reference>
<evidence type="ECO:0000313" key="8">
    <source>
        <dbReference type="EMBL" id="PCG74121.1"/>
    </source>
</evidence>
<organism evidence="8">
    <name type="scientific">Heliothis virescens</name>
    <name type="common">Tobacco budworm moth</name>
    <dbReference type="NCBI Taxonomy" id="7102"/>
    <lineage>
        <taxon>Eukaryota</taxon>
        <taxon>Metazoa</taxon>
        <taxon>Ecdysozoa</taxon>
        <taxon>Arthropoda</taxon>
        <taxon>Hexapoda</taxon>
        <taxon>Insecta</taxon>
        <taxon>Pterygota</taxon>
        <taxon>Neoptera</taxon>
        <taxon>Endopterygota</taxon>
        <taxon>Lepidoptera</taxon>
        <taxon>Glossata</taxon>
        <taxon>Ditrysia</taxon>
        <taxon>Noctuoidea</taxon>
        <taxon>Noctuidae</taxon>
        <taxon>Heliothinae</taxon>
        <taxon>Heliothis</taxon>
    </lineage>
</organism>
<dbReference type="InterPro" id="IPR040043">
    <property type="entry name" value="ACTMAP"/>
</dbReference>
<keyword evidence="1" id="KW-0031">Aminopeptidase</keyword>
<gene>
    <name evidence="8" type="ORF">B5V51_13796</name>
</gene>
<dbReference type="STRING" id="7102.A0A2A4JQ45"/>
<evidence type="ECO:0000256" key="2">
    <source>
        <dbReference type="ARBA" id="ARBA00022670"/>
    </source>
</evidence>
<dbReference type="Pfam" id="PF21646">
    <property type="entry name" value="ACTMAP-like_C"/>
    <property type="match status" value="1"/>
</dbReference>
<evidence type="ECO:0000256" key="7">
    <source>
        <dbReference type="ARBA" id="ARBA00049041"/>
    </source>
</evidence>
<name>A0A2A4JQ45_HELVI</name>
<dbReference type="EMBL" id="NWSH01000800">
    <property type="protein sequence ID" value="PCG74121.1"/>
    <property type="molecule type" value="Genomic_DNA"/>
</dbReference>
<accession>A0A2A4JQ45</accession>
<proteinExistence type="inferred from homology"/>
<protein>
    <recommendedName>
        <fullName evidence="5">Actin maturation protease</fullName>
    </recommendedName>
    <alternativeName>
        <fullName evidence="6">Actin aminopeptidase ACTMAP</fullName>
    </alternativeName>
</protein>
<dbReference type="GO" id="GO:0004177">
    <property type="term" value="F:aminopeptidase activity"/>
    <property type="evidence" value="ECO:0007669"/>
    <property type="project" value="UniProtKB-KW"/>
</dbReference>
<comment type="catalytic activity">
    <reaction evidence="7">
        <text>N-terminal N(alpha)-acetyl-L-cysteinyl-L-aspartyl-[protein] + H2O = N-terminal L-aspartyl-[protein] + N-acetyl-L-cysteine</text>
        <dbReference type="Rhea" id="RHEA:74579"/>
        <dbReference type="Rhea" id="RHEA-COMP:12669"/>
        <dbReference type="Rhea" id="RHEA-COMP:18395"/>
        <dbReference type="ChEBI" id="CHEBI:15377"/>
        <dbReference type="ChEBI" id="CHEBI:64720"/>
        <dbReference type="ChEBI" id="CHEBI:78236"/>
        <dbReference type="ChEBI" id="CHEBI:193599"/>
    </reaction>
    <physiologicalReaction direction="left-to-right" evidence="7">
        <dbReference type="Rhea" id="RHEA:74580"/>
    </physiologicalReaction>
</comment>
<comment type="caution">
    <text evidence="8">The sequence shown here is derived from an EMBL/GenBank/DDBJ whole genome shotgun (WGS) entry which is preliminary data.</text>
</comment>
<dbReference type="PANTHER" id="PTHR28631:SF1">
    <property type="entry name" value="ACTIN MATURATION PROTEASE"/>
    <property type="match status" value="1"/>
</dbReference>
<dbReference type="AlphaFoldDB" id="A0A2A4JQ45"/>
<evidence type="ECO:0000256" key="4">
    <source>
        <dbReference type="ARBA" id="ARBA00034725"/>
    </source>
</evidence>
<sequence>MCTIPPPPPPPKLPDIISSTKVTKNEVSEPNISPEVCTWASTHPELREACFKNRICLERPPFRYKYRYFESISQIGPTCGLVALSMLVDGEASPDELLSIAKLEGFTSNGEMFSCKQMVKLSEKACSLAEVEELSCTLKRGGLFSSETIERLINGAVLLVPYDADCNHSPCLRNGHTAHWALVCGVIVINDPGEHYVSDPKNVHVLCKHGKSKYLAVWNLYDLAQSNNNLFEFSPKKEADGLVYILPEGGMGGENGLRDQYLIFEGF</sequence>
<keyword evidence="2" id="KW-0645">Protease</keyword>
<evidence type="ECO:0000256" key="3">
    <source>
        <dbReference type="ARBA" id="ARBA00022801"/>
    </source>
</evidence>
<evidence type="ECO:0000256" key="6">
    <source>
        <dbReference type="ARBA" id="ARBA00034908"/>
    </source>
</evidence>
<dbReference type="PANTHER" id="PTHR28631">
    <property type="entry name" value="UPF0692 PROTEIN C19ORF54"/>
    <property type="match status" value="1"/>
</dbReference>
<dbReference type="GO" id="GO:0006508">
    <property type="term" value="P:proteolysis"/>
    <property type="evidence" value="ECO:0007669"/>
    <property type="project" value="UniProtKB-KW"/>
</dbReference>